<feature type="transmembrane region" description="Helical" evidence="1">
    <location>
        <begin position="163"/>
        <end position="187"/>
    </location>
</feature>
<dbReference type="InterPro" id="IPR038750">
    <property type="entry name" value="YczE/YyaS-like"/>
</dbReference>
<feature type="transmembrane region" description="Helical" evidence="1">
    <location>
        <begin position="12"/>
        <end position="29"/>
    </location>
</feature>
<protein>
    <submittedName>
        <fullName evidence="2">YitT family protein</fullName>
    </submittedName>
</protein>
<evidence type="ECO:0000313" key="2">
    <source>
        <dbReference type="EMBL" id="UOB20040.1"/>
    </source>
</evidence>
<dbReference type="Pfam" id="PF19700">
    <property type="entry name" value="DUF6198"/>
    <property type="match status" value="1"/>
</dbReference>
<evidence type="ECO:0000256" key="1">
    <source>
        <dbReference type="SAM" id="Phobius"/>
    </source>
</evidence>
<keyword evidence="1" id="KW-0472">Membrane</keyword>
<dbReference type="Proteomes" id="UP000830343">
    <property type="component" value="Chromosome"/>
</dbReference>
<name>A0ABY3ZUJ2_9STAP</name>
<dbReference type="PANTHER" id="PTHR40078">
    <property type="entry name" value="INTEGRAL MEMBRANE PROTEIN-RELATED"/>
    <property type="match status" value="1"/>
</dbReference>
<dbReference type="EMBL" id="CP094348">
    <property type="protein sequence ID" value="UOB20040.1"/>
    <property type="molecule type" value="Genomic_DNA"/>
</dbReference>
<organism evidence="2 3">
    <name type="scientific">Macrococcus armenti</name>
    <dbReference type="NCBI Taxonomy" id="2875764"/>
    <lineage>
        <taxon>Bacteria</taxon>
        <taxon>Bacillati</taxon>
        <taxon>Bacillota</taxon>
        <taxon>Bacilli</taxon>
        <taxon>Bacillales</taxon>
        <taxon>Staphylococcaceae</taxon>
        <taxon>Macrococcus</taxon>
    </lineage>
</organism>
<reference evidence="2" key="2">
    <citation type="submission" date="2022-04" db="EMBL/GenBank/DDBJ databases">
        <title>Antimicrobial genetic elements in methicillin-resistant Macrococcus armenti.</title>
        <authorList>
            <person name="Keller J.E."/>
            <person name="Schwendener S."/>
            <person name="Pantucek R."/>
            <person name="Perreten V."/>
        </authorList>
    </citation>
    <scope>NUCLEOTIDE SEQUENCE</scope>
    <source>
        <strain evidence="2">CCM 2609</strain>
    </source>
</reference>
<feature type="transmembrane region" description="Helical" evidence="1">
    <location>
        <begin position="104"/>
        <end position="126"/>
    </location>
</feature>
<keyword evidence="1" id="KW-1133">Transmembrane helix</keyword>
<proteinExistence type="predicted"/>
<sequence length="209" mass="23576">MYIGQYKMRWMFFVIGLLVMGIGVALTIRGKQFGLGGWDVFHYGLWKQFGLSIGLWSIIVGISIILFTVAVTKTLPKMGVYMNMFLFGMFIDIFNYILPEVHGFWLQLIVYVAGVVILAFGIALYITPQLGAGPRDTFMLLIIDKTGLSLSTARTLMEVIVMFAGWLLGGPVSFGTLFITFMLGPMIQRFMPVTKRLLEIWVKPATYKM</sequence>
<dbReference type="RefSeq" id="WP_243365378.1">
    <property type="nucleotide sequence ID" value="NZ_CP094348.1"/>
</dbReference>
<evidence type="ECO:0000313" key="3">
    <source>
        <dbReference type="Proteomes" id="UP000830343"/>
    </source>
</evidence>
<feature type="transmembrane region" description="Helical" evidence="1">
    <location>
        <begin position="49"/>
        <end position="71"/>
    </location>
</feature>
<reference evidence="2" key="1">
    <citation type="submission" date="2022-03" db="EMBL/GenBank/DDBJ databases">
        <authorList>
            <person name="Vrbovska V."/>
            <person name="Kovarovic V."/>
            <person name="Botka T."/>
            <person name="Pantucek R."/>
        </authorList>
    </citation>
    <scope>NUCLEOTIDE SEQUENCE</scope>
    <source>
        <strain evidence="2">CCM 2609</strain>
    </source>
</reference>
<gene>
    <name evidence="2" type="ORF">MRZ06_08360</name>
</gene>
<dbReference type="PANTHER" id="PTHR40078:SF1">
    <property type="entry name" value="INTEGRAL MEMBRANE PROTEIN"/>
    <property type="match status" value="1"/>
</dbReference>
<accession>A0ABY3ZUJ2</accession>
<feature type="transmembrane region" description="Helical" evidence="1">
    <location>
        <begin position="78"/>
        <end position="98"/>
    </location>
</feature>
<keyword evidence="1" id="KW-0812">Transmembrane</keyword>
<keyword evidence="3" id="KW-1185">Reference proteome</keyword>